<evidence type="ECO:0000256" key="1">
    <source>
        <dbReference type="SAM" id="Phobius"/>
    </source>
</evidence>
<name>A0A1H9M5F8_9BACT</name>
<feature type="transmembrane region" description="Helical" evidence="1">
    <location>
        <begin position="271"/>
        <end position="291"/>
    </location>
</feature>
<feature type="transmembrane region" description="Helical" evidence="1">
    <location>
        <begin position="246"/>
        <end position="265"/>
    </location>
</feature>
<evidence type="ECO:0008006" key="4">
    <source>
        <dbReference type="Google" id="ProtNLM"/>
    </source>
</evidence>
<feature type="transmembrane region" description="Helical" evidence="1">
    <location>
        <begin position="311"/>
        <end position="334"/>
    </location>
</feature>
<dbReference type="InterPro" id="IPR022134">
    <property type="entry name" value="DUF3667"/>
</dbReference>
<accession>A0A1H9M5F8</accession>
<keyword evidence="1" id="KW-0472">Membrane</keyword>
<dbReference type="AlphaFoldDB" id="A0A1H9M5F8"/>
<keyword evidence="1" id="KW-1133">Transmembrane helix</keyword>
<feature type="transmembrane region" description="Helical" evidence="1">
    <location>
        <begin position="71"/>
        <end position="91"/>
    </location>
</feature>
<organism evidence="2 3">
    <name type="scientific">Neolewinella agarilytica</name>
    <dbReference type="NCBI Taxonomy" id="478744"/>
    <lineage>
        <taxon>Bacteria</taxon>
        <taxon>Pseudomonadati</taxon>
        <taxon>Bacteroidota</taxon>
        <taxon>Saprospiria</taxon>
        <taxon>Saprospirales</taxon>
        <taxon>Lewinellaceae</taxon>
        <taxon>Neolewinella</taxon>
    </lineage>
</organism>
<evidence type="ECO:0000313" key="2">
    <source>
        <dbReference type="EMBL" id="SER18884.1"/>
    </source>
</evidence>
<keyword evidence="1" id="KW-0812">Transmembrane</keyword>
<protein>
    <recommendedName>
        <fullName evidence="4">DUF3667 domain-containing protein</fullName>
    </recommendedName>
</protein>
<dbReference type="Proteomes" id="UP000199021">
    <property type="component" value="Unassembled WGS sequence"/>
</dbReference>
<sequence>MWPADRYCADCGQKAFDGPPGFWQMLGEFFETVFSLDNRLFRTLQNLLFPGRLTNRFLAGKQRPYFQPLRLFFISSVLMVGAFTIVATDAIGDSLEKEMERKKASAYHDLYADKLKVYADSLLVSFPKLAHPEVMDSLENLFGRNQSDSMQLGYMDFYSDNEMEVGIMVSTEDARLLTPDELVKKYKVKGWLNQYQLKQIVRLESRLNVNIIAAAMGQLVWGLVLLVPIVTLLLKLVYIRRKRLYVEHFIFSLHVHSFFFLLMFLSAIELYFFRTVYLLLGSLVVSAFYFVKSLKNVYQQGWWKTIIKSVILFYGYFVALVTILTLSVIAAIALF</sequence>
<feature type="transmembrane region" description="Helical" evidence="1">
    <location>
        <begin position="211"/>
        <end position="234"/>
    </location>
</feature>
<keyword evidence="3" id="KW-1185">Reference proteome</keyword>
<evidence type="ECO:0000313" key="3">
    <source>
        <dbReference type="Proteomes" id="UP000199021"/>
    </source>
</evidence>
<dbReference type="InParanoid" id="A0A1H9M5F8"/>
<dbReference type="Pfam" id="PF12412">
    <property type="entry name" value="DUF3667"/>
    <property type="match status" value="1"/>
</dbReference>
<reference evidence="3" key="1">
    <citation type="submission" date="2016-10" db="EMBL/GenBank/DDBJ databases">
        <authorList>
            <person name="Varghese N."/>
            <person name="Submissions S."/>
        </authorList>
    </citation>
    <scope>NUCLEOTIDE SEQUENCE [LARGE SCALE GENOMIC DNA]</scope>
    <source>
        <strain evidence="3">DSM 24740</strain>
    </source>
</reference>
<gene>
    <name evidence="2" type="ORF">SAMN05444359_12722</name>
</gene>
<dbReference type="EMBL" id="FOFB01000027">
    <property type="protein sequence ID" value="SER18884.1"/>
    <property type="molecule type" value="Genomic_DNA"/>
</dbReference>
<dbReference type="STRING" id="478744.SAMN05444359_12722"/>
<proteinExistence type="predicted"/>